<dbReference type="InterPro" id="IPR019786">
    <property type="entry name" value="Zinc_finger_PHD-type_CS"/>
</dbReference>
<feature type="domain" description="PHD-type" evidence="7">
    <location>
        <begin position="1084"/>
        <end position="1193"/>
    </location>
</feature>
<evidence type="ECO:0000259" key="6">
    <source>
        <dbReference type="PROSITE" id="PS50016"/>
    </source>
</evidence>
<dbReference type="GO" id="GO:0005634">
    <property type="term" value="C:nucleus"/>
    <property type="evidence" value="ECO:0007669"/>
    <property type="project" value="UniProtKB-ARBA"/>
</dbReference>
<organism evidence="8 9">
    <name type="scientific">Clitoria ternatea</name>
    <name type="common">Butterfly pea</name>
    <dbReference type="NCBI Taxonomy" id="43366"/>
    <lineage>
        <taxon>Eukaryota</taxon>
        <taxon>Viridiplantae</taxon>
        <taxon>Streptophyta</taxon>
        <taxon>Embryophyta</taxon>
        <taxon>Tracheophyta</taxon>
        <taxon>Spermatophyta</taxon>
        <taxon>Magnoliopsida</taxon>
        <taxon>eudicotyledons</taxon>
        <taxon>Gunneridae</taxon>
        <taxon>Pentapetalae</taxon>
        <taxon>rosids</taxon>
        <taxon>fabids</taxon>
        <taxon>Fabales</taxon>
        <taxon>Fabaceae</taxon>
        <taxon>Papilionoideae</taxon>
        <taxon>50 kb inversion clade</taxon>
        <taxon>NPAAA clade</taxon>
        <taxon>indigoferoid/millettioid clade</taxon>
        <taxon>Phaseoleae</taxon>
        <taxon>Clitoria</taxon>
    </lineage>
</organism>
<feature type="region of interest" description="Disordered" evidence="5">
    <location>
        <begin position="80"/>
        <end position="112"/>
    </location>
</feature>
<dbReference type="PANTHER" id="PTHR13793">
    <property type="entry name" value="PHD FINGER PROTEINS"/>
    <property type="match status" value="1"/>
</dbReference>
<feature type="domain" description="PHD-type" evidence="7">
    <location>
        <begin position="331"/>
        <end position="452"/>
    </location>
</feature>
<comment type="caution">
    <text evidence="8">The sequence shown here is derived from an EMBL/GenBank/DDBJ whole genome shotgun (WGS) entry which is preliminary data.</text>
</comment>
<dbReference type="GO" id="GO:0008270">
    <property type="term" value="F:zinc ion binding"/>
    <property type="evidence" value="ECO:0007669"/>
    <property type="project" value="UniProtKB-KW"/>
</dbReference>
<dbReference type="PANTHER" id="PTHR13793:SF161">
    <property type="entry name" value="PHD-ZINC-FINGER-LIKE DOMAIN PROTEIN"/>
    <property type="match status" value="1"/>
</dbReference>
<dbReference type="InterPro" id="IPR013083">
    <property type="entry name" value="Znf_RING/FYVE/PHD"/>
</dbReference>
<dbReference type="GO" id="GO:0006357">
    <property type="term" value="P:regulation of transcription by RNA polymerase II"/>
    <property type="evidence" value="ECO:0007669"/>
    <property type="project" value="TreeGrafter"/>
</dbReference>
<dbReference type="InterPro" id="IPR001965">
    <property type="entry name" value="Znf_PHD"/>
</dbReference>
<evidence type="ECO:0008006" key="10">
    <source>
        <dbReference type="Google" id="ProtNLM"/>
    </source>
</evidence>
<keyword evidence="2 4" id="KW-0863">Zinc-finger</keyword>
<dbReference type="InterPro" id="IPR050701">
    <property type="entry name" value="Histone_Mod_Regulator"/>
</dbReference>
<dbReference type="Pfam" id="PF13832">
    <property type="entry name" value="zf-HC5HC2H_2"/>
    <property type="match status" value="2"/>
</dbReference>
<evidence type="ECO:0000256" key="3">
    <source>
        <dbReference type="ARBA" id="ARBA00022833"/>
    </source>
</evidence>
<evidence type="ECO:0000256" key="5">
    <source>
        <dbReference type="SAM" id="MobiDB-lite"/>
    </source>
</evidence>
<reference evidence="8 9" key="1">
    <citation type="submission" date="2024-01" db="EMBL/GenBank/DDBJ databases">
        <title>The genomes of 5 underutilized Papilionoideae crops provide insights into root nodulation and disease resistance.</title>
        <authorList>
            <person name="Yuan L."/>
        </authorList>
    </citation>
    <scope>NUCLEOTIDE SEQUENCE [LARGE SCALE GENOMIC DNA]</scope>
    <source>
        <strain evidence="8">LY-2023</strain>
        <tissue evidence="8">Leaf</tissue>
    </source>
</reference>
<feature type="region of interest" description="Disordered" evidence="5">
    <location>
        <begin position="478"/>
        <end position="524"/>
    </location>
</feature>
<keyword evidence="1" id="KW-0479">Metal-binding</keyword>
<feature type="region of interest" description="Disordered" evidence="5">
    <location>
        <begin position="683"/>
        <end position="706"/>
    </location>
</feature>
<dbReference type="EMBL" id="JAYKXN010000002">
    <property type="protein sequence ID" value="KAK7311584.1"/>
    <property type="molecule type" value="Genomic_DNA"/>
</dbReference>
<feature type="region of interest" description="Disordered" evidence="5">
    <location>
        <begin position="1"/>
        <end position="30"/>
    </location>
</feature>
<accession>A0AAN9PVM0</accession>
<evidence type="ECO:0000259" key="7">
    <source>
        <dbReference type="PROSITE" id="PS51805"/>
    </source>
</evidence>
<dbReference type="Proteomes" id="UP001359559">
    <property type="component" value="Unassembled WGS sequence"/>
</dbReference>
<protein>
    <recommendedName>
        <fullName evidence="10">Protein Jade-1</fullName>
    </recommendedName>
</protein>
<proteinExistence type="predicted"/>
<evidence type="ECO:0000313" key="8">
    <source>
        <dbReference type="EMBL" id="KAK7311584.1"/>
    </source>
</evidence>
<feature type="domain" description="PHD-type" evidence="6">
    <location>
        <begin position="1016"/>
        <end position="1065"/>
    </location>
</feature>
<dbReference type="PROSITE" id="PS01359">
    <property type="entry name" value="ZF_PHD_1"/>
    <property type="match status" value="2"/>
</dbReference>
<feature type="compositionally biased region" description="Basic and acidic residues" evidence="5">
    <location>
        <begin position="503"/>
        <end position="512"/>
    </location>
</feature>
<dbReference type="PROSITE" id="PS51805">
    <property type="entry name" value="EPHD"/>
    <property type="match status" value="2"/>
</dbReference>
<dbReference type="SMART" id="SM00249">
    <property type="entry name" value="PHD"/>
    <property type="match status" value="4"/>
</dbReference>
<feature type="region of interest" description="Disordered" evidence="5">
    <location>
        <begin position="1348"/>
        <end position="1373"/>
    </location>
</feature>
<dbReference type="InterPro" id="IPR011011">
    <property type="entry name" value="Znf_FYVE_PHD"/>
</dbReference>
<dbReference type="CDD" id="cd15571">
    <property type="entry name" value="ePHD"/>
    <property type="match status" value="1"/>
</dbReference>
<feature type="domain" description="PHD-type" evidence="6">
    <location>
        <begin position="273"/>
        <end position="324"/>
    </location>
</feature>
<dbReference type="PROSITE" id="PS50016">
    <property type="entry name" value="ZF_PHD_2"/>
    <property type="match status" value="2"/>
</dbReference>
<keyword evidence="3" id="KW-0862">Zinc</keyword>
<dbReference type="Gene3D" id="3.30.40.10">
    <property type="entry name" value="Zinc/RING finger domain, C3HC4 (zinc finger)"/>
    <property type="match status" value="4"/>
</dbReference>
<evidence type="ECO:0000256" key="2">
    <source>
        <dbReference type="ARBA" id="ARBA00022771"/>
    </source>
</evidence>
<evidence type="ECO:0000256" key="1">
    <source>
        <dbReference type="ARBA" id="ARBA00022723"/>
    </source>
</evidence>
<feature type="region of interest" description="Disordered" evidence="5">
    <location>
        <begin position="1406"/>
        <end position="1428"/>
    </location>
</feature>
<dbReference type="SUPFAM" id="SSF57903">
    <property type="entry name" value="FYVE/PHD zinc finger"/>
    <property type="match status" value="2"/>
</dbReference>
<dbReference type="InterPro" id="IPR034732">
    <property type="entry name" value="EPHD"/>
</dbReference>
<evidence type="ECO:0000313" key="9">
    <source>
        <dbReference type="Proteomes" id="UP001359559"/>
    </source>
</evidence>
<sequence length="1428" mass="157390">MTGGRCYWRENMADEGDAGAGERPSPASFPVEIPHDSVVLEIDYFSQAKKALSERCPFDVAEETSTSTVVTLPSGLASLLKGHTDNRRRQKKVQSGGDKKKASSRTNQKKPEVSNIWVETEKYFRDLTLVDIDTMLEASSVSSLVSSECFSIPHLGNAPKTNVVSTNSENELEPVIKFNVVSSEDEKKGSEGVEDEGGLLGIESSENVTAEQALPQEDENHDPFDSSLSLNWFLGCRNKISLSSERPSKKRKLLGGEAGLEKVIMTSPCDENLLYCHYCGREDNGGDSNRLIVCTSCKVVVHRKCYGVRDNVGESWLCSWCERKGDVDESKNPCVLCPKKGGALKPVSSSKEVAGPLQFVHLFCSLWMPEVYIDDLKKMEPVMNVGEIKETRKKIVCSICKVKCGTCVRCSHGTCRTPFHPLCAREARHRMEVWAKYGNDNVELRAFCWKHSDLQENRSMLPLGGSIAVNEFSEANGHPVTLPMSSEHNLKDSRDGGLASDSSPDKSNHNEESQDGGLSDSRLSAHDDISECDAMPQDNTGAVGRVDENIDAPDSLSFALVLKKLIDRGKVDVKDVALEIGISPDTLTENINEAYMVPDVRQKIINWLKVHVYTSGFQKGLKIKFKSANASKNESGAADGSDTLAISDPDLLDPVAVKSVPPRRRTVSNIRILKDNKVICSSDGATSENGMPVDGYPASTNEESIPDATDMNFSKSEDIIEVQGNADKPCKSGSEDKSATCLQNASMLSDQQCVVHSASEPPDSGLIKKDAMTSYIHPYINNKLLQICNGLPLEDIICSGDTGNFSKVEFFGASGCSSSQNQNLTCSDISKPDEGNQEQLLSARNIGLSEFSPDDELEGEIIYFQYRLLQNAVAKKRLIDNLVFNVAKSLPHEIDRAHQQRWDAVIANQYLRDLREAKKQGRKERKHKEAQAVLAAATAAAAASTRVSSFRKDALDESMQQENLLKSDALNGRTGACSQPMPRAKETLSRLAVTRTSSEKYSAFCMPTSDFSKEQHKSCDICRRSETLLNSILVCSGCKVSVHLECYRNVNKTTGPWYCELCEDLSSRSSGASAINFWEKPCIVAECALCGGTTGAFRKSSDGQWVHAFCAEWVFESTFRRGQTDAVEGMGTVPKGGDVCCVCHRKHGVCLKCCYGHCQTTFHPSCARSAGLYMNVRTAGGKALHKAYCERHGLEQKAKAETQKHGIEELKRLRQIRVELERLRLLCERIVKREKIKRELVLCSHDVLACKRDHVARSVLVHSPFILPDGSSESATTSLKGNTEGYRSCNEAVQRSDDVTVDSSVSPKNRVRVAVSMDTDPKLDDDCSTSQSHYNHNHKVPERMQFSGKQIPRKAAGSRNISDEGGWRSKSRKHTETFGKELVMTSDEASMKNSRLPKGYAYVPADCLSNDKQSNEDVYASEPVEHDR</sequence>
<dbReference type="Pfam" id="PF13831">
    <property type="entry name" value="PHD_2"/>
    <property type="match status" value="2"/>
</dbReference>
<gene>
    <name evidence="8" type="ORF">RJT34_09826</name>
</gene>
<evidence type="ECO:0000256" key="4">
    <source>
        <dbReference type="PROSITE-ProRule" id="PRU00146"/>
    </source>
</evidence>
<keyword evidence="9" id="KW-1185">Reference proteome</keyword>
<name>A0AAN9PVM0_CLITE</name>
<dbReference type="InterPro" id="IPR019787">
    <property type="entry name" value="Znf_PHD-finger"/>
</dbReference>